<dbReference type="SUPFAM" id="SSF53474">
    <property type="entry name" value="alpha/beta-Hydrolases"/>
    <property type="match status" value="1"/>
</dbReference>
<evidence type="ECO:0000313" key="1">
    <source>
        <dbReference type="EMBL" id="PWH81895.1"/>
    </source>
</evidence>
<dbReference type="EMBL" id="QFRJ01000015">
    <property type="protein sequence ID" value="PWH81895.1"/>
    <property type="molecule type" value="Genomic_DNA"/>
</dbReference>
<proteinExistence type="predicted"/>
<dbReference type="Gene3D" id="3.40.50.1820">
    <property type="entry name" value="alpha/beta hydrolase"/>
    <property type="match status" value="1"/>
</dbReference>
<sequence length="216" mass="25141">MEHKISISKTARYYTYGNPETADNIWIVLHGYSQLAEFFIRKFHQLNPNKNFIVAPEGFHRFYRKGTSGRVGASWMTKVARLDDIEDNHNYLNQLGDALLSQYDFKQRFLLGFSQGGATASRWHNNGNFNADHFILWASVFPNDISIEEGTNGMMHSNNYFVVGDDDEYFQGKMEEVNTFFEEQNFETKIKNFKGVHDIHNDTLLEIAEECIFNRL</sequence>
<gene>
    <name evidence="1" type="ORF">DIT68_14480</name>
</gene>
<accession>A0A2U2X288</accession>
<organism evidence="1 2">
    <name type="scientific">Brumimicrobium oceani</name>
    <dbReference type="NCBI Taxonomy" id="2100725"/>
    <lineage>
        <taxon>Bacteria</taxon>
        <taxon>Pseudomonadati</taxon>
        <taxon>Bacteroidota</taxon>
        <taxon>Flavobacteriia</taxon>
        <taxon>Flavobacteriales</taxon>
        <taxon>Crocinitomicaceae</taxon>
        <taxon>Brumimicrobium</taxon>
    </lineage>
</organism>
<dbReference type="RefSeq" id="WP_109360538.1">
    <property type="nucleotide sequence ID" value="NZ_QFRJ01000015.1"/>
</dbReference>
<reference evidence="1 2" key="1">
    <citation type="submission" date="2018-05" db="EMBL/GenBank/DDBJ databases">
        <title>Brumimicrobium oceani sp. nov., isolated from coastal sediment.</title>
        <authorList>
            <person name="Kou Y."/>
        </authorList>
    </citation>
    <scope>NUCLEOTIDE SEQUENCE [LARGE SCALE GENOMIC DNA]</scope>
    <source>
        <strain evidence="1 2">C305</strain>
    </source>
</reference>
<comment type="caution">
    <text evidence="1">The sequence shown here is derived from an EMBL/GenBank/DDBJ whole genome shotgun (WGS) entry which is preliminary data.</text>
</comment>
<dbReference type="OrthoDB" id="595091at2"/>
<name>A0A2U2X288_9FLAO</name>
<dbReference type="Proteomes" id="UP000245370">
    <property type="component" value="Unassembled WGS sequence"/>
</dbReference>
<protein>
    <submittedName>
        <fullName evidence="1">Phospholipase</fullName>
    </submittedName>
</protein>
<dbReference type="AlphaFoldDB" id="A0A2U2X288"/>
<evidence type="ECO:0000313" key="2">
    <source>
        <dbReference type="Proteomes" id="UP000245370"/>
    </source>
</evidence>
<keyword evidence="2" id="KW-1185">Reference proteome</keyword>
<reference evidence="1 2" key="2">
    <citation type="submission" date="2018-05" db="EMBL/GenBank/DDBJ databases">
        <authorList>
            <person name="Lanie J.A."/>
            <person name="Ng W.-L."/>
            <person name="Kazmierczak K.M."/>
            <person name="Andrzejewski T.M."/>
            <person name="Davidsen T.M."/>
            <person name="Wayne K.J."/>
            <person name="Tettelin H."/>
            <person name="Glass J.I."/>
            <person name="Rusch D."/>
            <person name="Podicherti R."/>
            <person name="Tsui H.-C.T."/>
            <person name="Winkler M.E."/>
        </authorList>
    </citation>
    <scope>NUCLEOTIDE SEQUENCE [LARGE SCALE GENOMIC DNA]</scope>
    <source>
        <strain evidence="1 2">C305</strain>
    </source>
</reference>
<dbReference type="InterPro" id="IPR029058">
    <property type="entry name" value="AB_hydrolase_fold"/>
</dbReference>